<dbReference type="PANTHER" id="PTHR10366:SF562">
    <property type="entry name" value="ALDEHYDE REDUCTASE II (AFU_ORTHOLOGUE AFUA_1G11360)"/>
    <property type="match status" value="1"/>
</dbReference>
<protein>
    <recommendedName>
        <fullName evidence="3">NAD-dependent epimerase/dehydratase domain-containing protein</fullName>
    </recommendedName>
</protein>
<dbReference type="Pfam" id="PF01370">
    <property type="entry name" value="Epimerase"/>
    <property type="match status" value="1"/>
</dbReference>
<comment type="caution">
    <text evidence="4">The sequence shown here is derived from an EMBL/GenBank/DDBJ whole genome shotgun (WGS) entry which is preliminary data.</text>
</comment>
<evidence type="ECO:0000256" key="1">
    <source>
        <dbReference type="ARBA" id="ARBA00023002"/>
    </source>
</evidence>
<dbReference type="GO" id="GO:0016616">
    <property type="term" value="F:oxidoreductase activity, acting on the CH-OH group of donors, NAD or NADP as acceptor"/>
    <property type="evidence" value="ECO:0007669"/>
    <property type="project" value="TreeGrafter"/>
</dbReference>
<dbReference type="SUPFAM" id="SSF51735">
    <property type="entry name" value="NAD(P)-binding Rossmann-fold domains"/>
    <property type="match status" value="1"/>
</dbReference>
<dbReference type="PANTHER" id="PTHR10366">
    <property type="entry name" value="NAD DEPENDENT EPIMERASE/DEHYDRATASE"/>
    <property type="match status" value="1"/>
</dbReference>
<dbReference type="FunFam" id="3.40.50.720:FF:000426">
    <property type="entry name" value="Aldehyde reductase 2"/>
    <property type="match status" value="1"/>
</dbReference>
<organism evidence="4 5">
    <name type="scientific">Clonostachys chloroleuca</name>
    <dbReference type="NCBI Taxonomy" id="1926264"/>
    <lineage>
        <taxon>Eukaryota</taxon>
        <taxon>Fungi</taxon>
        <taxon>Dikarya</taxon>
        <taxon>Ascomycota</taxon>
        <taxon>Pezizomycotina</taxon>
        <taxon>Sordariomycetes</taxon>
        <taxon>Hypocreomycetidae</taxon>
        <taxon>Hypocreales</taxon>
        <taxon>Bionectriaceae</taxon>
        <taxon>Clonostachys</taxon>
    </lineage>
</organism>
<evidence type="ECO:0000313" key="4">
    <source>
        <dbReference type="EMBL" id="CAI6092120.1"/>
    </source>
</evidence>
<comment type="similarity">
    <text evidence="2">Belongs to the NAD(P)-dependent epimerase/dehydratase family. Dihydroflavonol-4-reductase subfamily.</text>
</comment>
<dbReference type="EMBL" id="CABFNP030001198">
    <property type="protein sequence ID" value="CAI6092120.1"/>
    <property type="molecule type" value="Genomic_DNA"/>
</dbReference>
<evidence type="ECO:0000259" key="3">
    <source>
        <dbReference type="Pfam" id="PF01370"/>
    </source>
</evidence>
<evidence type="ECO:0000256" key="2">
    <source>
        <dbReference type="ARBA" id="ARBA00023445"/>
    </source>
</evidence>
<evidence type="ECO:0000313" key="5">
    <source>
        <dbReference type="Proteomes" id="UP001160390"/>
    </source>
</evidence>
<sequence length="342" mass="37667">MFASHTPVLPSGSWILVTGVSGFIGSHIADQLLSFGYRVRGTSRDNVKNAWVTELFETKYGKGKFELHEVPDITNESAFLPILEGVSGVVHAASDMSFGPDPNEIIPPTIASATAIFNAAAKMDNVKRFVYTSSCASAASPKPDTWSAIKSDTWNDEAVEQAWTPPPYGPERGFVVYAASKTESERQLWKLYEQRKPGFAFNTVLPSMNIGKSLSLEHQGHPSTSGLVQAVFQGDHATVQSAHQYFYIDVQDNAQLHLAALLHPDVKSERVFAYAAPYTWRGIQKIIQSIYPTKTFGPDIPDVVEDRSLIVSAPRAESLLKEMGRDGWTSLEESIKMNTEDL</sequence>
<feature type="domain" description="NAD-dependent epimerase/dehydratase" evidence="3">
    <location>
        <begin position="15"/>
        <end position="267"/>
    </location>
</feature>
<dbReference type="InterPro" id="IPR050425">
    <property type="entry name" value="NAD(P)_dehydrat-like"/>
</dbReference>
<name>A0AA35M8K5_9HYPO</name>
<dbReference type="InterPro" id="IPR036291">
    <property type="entry name" value="NAD(P)-bd_dom_sf"/>
</dbReference>
<dbReference type="Proteomes" id="UP001160390">
    <property type="component" value="Unassembled WGS sequence"/>
</dbReference>
<dbReference type="AlphaFoldDB" id="A0AA35M8K5"/>
<keyword evidence="1" id="KW-0560">Oxidoreductase</keyword>
<keyword evidence="5" id="KW-1185">Reference proteome</keyword>
<accession>A0AA35M8K5</accession>
<gene>
    <name evidence="4" type="ORF">CCHLO57077_00011110</name>
</gene>
<proteinExistence type="inferred from homology"/>
<dbReference type="Gene3D" id="3.40.50.720">
    <property type="entry name" value="NAD(P)-binding Rossmann-like Domain"/>
    <property type="match status" value="1"/>
</dbReference>
<dbReference type="InterPro" id="IPR001509">
    <property type="entry name" value="Epimerase_deHydtase"/>
</dbReference>
<reference evidence="4" key="1">
    <citation type="submission" date="2023-01" db="EMBL/GenBank/DDBJ databases">
        <authorList>
            <person name="Piombo E."/>
        </authorList>
    </citation>
    <scope>NUCLEOTIDE SEQUENCE</scope>
</reference>